<name>Q254U5_CHLFF</name>
<dbReference type="KEGG" id="cfe:BAE81193.1"/>
<gene>
    <name evidence="2" type="ordered locus">CF0421</name>
</gene>
<dbReference type="HOGENOM" id="CLU_143348_0_0_0"/>
<keyword evidence="1" id="KW-0472">Membrane</keyword>
<dbReference type="Proteomes" id="UP000001260">
    <property type="component" value="Chromosome"/>
</dbReference>
<evidence type="ECO:0000256" key="1">
    <source>
        <dbReference type="SAM" id="Phobius"/>
    </source>
</evidence>
<dbReference type="EMBL" id="AP006861">
    <property type="protein sequence ID" value="BAE81193.1"/>
    <property type="molecule type" value="Genomic_DNA"/>
</dbReference>
<evidence type="ECO:0000313" key="2">
    <source>
        <dbReference type="EMBL" id="BAE81193.1"/>
    </source>
</evidence>
<accession>Q254U5</accession>
<protein>
    <submittedName>
        <fullName evidence="2">Uncharacterized protein</fullName>
    </submittedName>
</protein>
<dbReference type="AlphaFoldDB" id="Q254U5"/>
<feature type="transmembrane region" description="Helical" evidence="1">
    <location>
        <begin position="99"/>
        <end position="125"/>
    </location>
</feature>
<proteinExistence type="predicted"/>
<reference evidence="2 3" key="1">
    <citation type="journal article" date="2006" name="DNA Res.">
        <title>Genome sequence of the cat pathogen, Chlamydophila felis.</title>
        <authorList>
            <person name="Azuma Y."/>
            <person name="Hirakawa H."/>
            <person name="Yamashita A."/>
            <person name="Cai Y."/>
            <person name="Rahman M.A."/>
            <person name="Suzuki H."/>
            <person name="Mitaku S."/>
            <person name="Toh H."/>
            <person name="Goto S."/>
            <person name="Murakami T."/>
            <person name="Sugi K."/>
            <person name="Hayashi H."/>
            <person name="Fukushi H."/>
            <person name="Hattori M."/>
            <person name="Kuhara S."/>
            <person name="Shirai M."/>
        </authorList>
    </citation>
    <scope>NUCLEOTIDE SEQUENCE [LARGE SCALE GENOMIC DNA]</scope>
    <source>
        <strain evidence="2 3">Fe/C-56</strain>
    </source>
</reference>
<dbReference type="STRING" id="264202.gene:10544242"/>
<keyword evidence="3" id="KW-1185">Reference proteome</keyword>
<evidence type="ECO:0000313" key="3">
    <source>
        <dbReference type="Proteomes" id="UP000001260"/>
    </source>
</evidence>
<keyword evidence="1" id="KW-1133">Transmembrane helix</keyword>
<sequence length="143" mass="15997">MRNTMFIHTYKTPEDFVNAVSHHNCLISSAYSRVYPDGRLTEEENIIPQILSSIPILGTIRGLARLYSIWSVQDRSKDSKARLIKHTTVGVLETLGLGVVYLALCIVLAALAILVGMFIVLFLLAHYCVTKLIPRSNPAPQRF</sequence>
<organism evidence="2 3">
    <name type="scientific">Chlamydia felis (strain Fe/C-56)</name>
    <name type="common">Chlamydophila felis</name>
    <dbReference type="NCBI Taxonomy" id="264202"/>
    <lineage>
        <taxon>Bacteria</taxon>
        <taxon>Pseudomonadati</taxon>
        <taxon>Chlamydiota</taxon>
        <taxon>Chlamydiia</taxon>
        <taxon>Chlamydiales</taxon>
        <taxon>Chlamydiaceae</taxon>
        <taxon>Chlamydia/Chlamydophila group</taxon>
        <taxon>Chlamydia</taxon>
    </lineage>
</organism>
<keyword evidence="1" id="KW-0812">Transmembrane</keyword>